<feature type="transmembrane region" description="Helical" evidence="1">
    <location>
        <begin position="257"/>
        <end position="277"/>
    </location>
</feature>
<dbReference type="AlphaFoldDB" id="A1RZK7"/>
<dbReference type="RefSeq" id="WP_011752902.1">
    <property type="nucleotide sequence ID" value="NC_008698.1"/>
</dbReference>
<dbReference type="InterPro" id="IPR036390">
    <property type="entry name" value="WH_DNA-bd_sf"/>
</dbReference>
<dbReference type="GeneID" id="4601171"/>
<dbReference type="HOGENOM" id="CLU_996132_0_0_2"/>
<feature type="transmembrane region" description="Helical" evidence="1">
    <location>
        <begin position="228"/>
        <end position="245"/>
    </location>
</feature>
<protein>
    <submittedName>
        <fullName evidence="2">Uncharacterized protein</fullName>
    </submittedName>
</protein>
<evidence type="ECO:0000313" key="2">
    <source>
        <dbReference type="EMBL" id="ABL78637.1"/>
    </source>
</evidence>
<evidence type="ECO:0000313" key="3">
    <source>
        <dbReference type="Proteomes" id="UP000000641"/>
    </source>
</evidence>
<dbReference type="SUPFAM" id="SSF46785">
    <property type="entry name" value="Winged helix' DNA-binding domain"/>
    <property type="match status" value="1"/>
</dbReference>
<keyword evidence="1" id="KW-1133">Transmembrane helix</keyword>
<keyword evidence="3" id="KW-1185">Reference proteome</keyword>
<reference evidence="3" key="1">
    <citation type="journal article" date="2008" name="J. Bacteriol.">
        <title>Genome sequence of Thermofilum pendens reveals an exceptional loss of biosynthetic pathways without genome reduction.</title>
        <authorList>
            <person name="Anderson I."/>
            <person name="Rodriguez J."/>
            <person name="Susanti D."/>
            <person name="Porat I."/>
            <person name="Reich C."/>
            <person name="Ulrich L.E."/>
            <person name="Elkins J.G."/>
            <person name="Mavromatis K."/>
            <person name="Lykidis A."/>
            <person name="Kim E."/>
            <person name="Thompson L.S."/>
            <person name="Nolan M."/>
            <person name="Land M."/>
            <person name="Copeland A."/>
            <person name="Lapidus A."/>
            <person name="Lucas S."/>
            <person name="Detter C."/>
            <person name="Zhulin I.B."/>
            <person name="Olsen G.J."/>
            <person name="Whitman W."/>
            <person name="Mukhopadhyay B."/>
            <person name="Bristow J."/>
            <person name="Kyrpides N."/>
        </authorList>
    </citation>
    <scope>NUCLEOTIDE SEQUENCE [LARGE SCALE GENOMIC DNA]</scope>
    <source>
        <strain evidence="3">DSM 2475 / Hrk 5</strain>
    </source>
</reference>
<sequence length="279" mass="30153">MSFEVQDLYDVIKISILLALEDDPRLRLDELESRLRELYGNEVGLDPAEIRKALSELSGEGLVVCKDGVLELTEAGLKISEDWRNLLLKSEPVLEVVAGLTDGTVTGLITVISSHLAGLSSKLTVFASLLALTSVAVTNFSSFFLGGVTEDLSEVVALRRLMAYSLSDHPDKRQVSRSLKLLGRLYRVLYREIRRANVLSAALSGVATLAAGFVPIALYLALPPPFNLLASIAVVSAAILALAKYRSSAARTHFKRTLAETLLVILLVVLVSLLLGLNA</sequence>
<evidence type="ECO:0000256" key="1">
    <source>
        <dbReference type="SAM" id="Phobius"/>
    </source>
</evidence>
<dbReference type="KEGG" id="tpe:Tpen_1239"/>
<gene>
    <name evidence="2" type="ordered locus">Tpen_1239</name>
</gene>
<name>A1RZK7_THEPD</name>
<proteinExistence type="predicted"/>
<organism evidence="2 3">
    <name type="scientific">Thermofilum pendens (strain DSM 2475 / Hrk 5)</name>
    <dbReference type="NCBI Taxonomy" id="368408"/>
    <lineage>
        <taxon>Archaea</taxon>
        <taxon>Thermoproteota</taxon>
        <taxon>Thermoprotei</taxon>
        <taxon>Thermofilales</taxon>
        <taxon>Thermofilaceae</taxon>
        <taxon>Thermofilum</taxon>
    </lineage>
</organism>
<dbReference type="EnsemblBacteria" id="ABL78637">
    <property type="protein sequence ID" value="ABL78637"/>
    <property type="gene ID" value="Tpen_1239"/>
</dbReference>
<keyword evidence="1" id="KW-0812">Transmembrane</keyword>
<accession>A1RZK7</accession>
<feature type="transmembrane region" description="Helical" evidence="1">
    <location>
        <begin position="196"/>
        <end position="222"/>
    </location>
</feature>
<dbReference type="EMBL" id="CP000505">
    <property type="protein sequence ID" value="ABL78637.1"/>
    <property type="molecule type" value="Genomic_DNA"/>
</dbReference>
<dbReference type="eggNOG" id="arCOG01091">
    <property type="taxonomic scope" value="Archaea"/>
</dbReference>
<dbReference type="Proteomes" id="UP000000641">
    <property type="component" value="Chromosome"/>
</dbReference>
<keyword evidence="1" id="KW-0472">Membrane</keyword>